<dbReference type="AlphaFoldDB" id="A0A1I4YTJ0"/>
<dbReference type="SMART" id="SM00448">
    <property type="entry name" value="REC"/>
    <property type="match status" value="1"/>
</dbReference>
<protein>
    <submittedName>
        <fullName evidence="3">DNA-binding response regulator, NarL/FixJ family, contains REC and HTH domains</fullName>
    </submittedName>
</protein>
<evidence type="ECO:0000256" key="1">
    <source>
        <dbReference type="PROSITE-ProRule" id="PRU00169"/>
    </source>
</evidence>
<feature type="domain" description="Response regulatory" evidence="2">
    <location>
        <begin position="6"/>
        <end position="137"/>
    </location>
</feature>
<sequence length="224" mass="25538">MEETIRILMTDDHPIIIEGYQNTLIATKKENQVLKIDIANTCDQSISFMQQAVDRELPYHVLFMDISLPPSSDGEFMSGEDLAKYARRIMPKAKIIMLTMFNEPYRIHNIIKDIDPEGFLIKSDLTSRELASAFQAVMFKPPFYSASVSTIIRKTITNDIKLDDIDRKILYLLSQGIRTKSLKDHFEISLSAIEKRKKQLKVIFDVSDGSDESLLAVAKKSGFI</sequence>
<dbReference type="InterPro" id="IPR011006">
    <property type="entry name" value="CheY-like_superfamily"/>
</dbReference>
<evidence type="ECO:0000313" key="4">
    <source>
        <dbReference type="Proteomes" id="UP000198705"/>
    </source>
</evidence>
<dbReference type="EMBL" id="FOVN01000001">
    <property type="protein sequence ID" value="SFN41336.1"/>
    <property type="molecule type" value="Genomic_DNA"/>
</dbReference>
<dbReference type="PROSITE" id="PS50110">
    <property type="entry name" value="RESPONSE_REGULATORY"/>
    <property type="match status" value="1"/>
</dbReference>
<feature type="modified residue" description="4-aspartylphosphate" evidence="1">
    <location>
        <position position="65"/>
    </location>
</feature>
<keyword evidence="3" id="KW-0238">DNA-binding</keyword>
<organism evidence="3 4">
    <name type="scientific">Bizionia echini</name>
    <dbReference type="NCBI Taxonomy" id="649333"/>
    <lineage>
        <taxon>Bacteria</taxon>
        <taxon>Pseudomonadati</taxon>
        <taxon>Bacteroidota</taxon>
        <taxon>Flavobacteriia</taxon>
        <taxon>Flavobacteriales</taxon>
        <taxon>Flavobacteriaceae</taxon>
        <taxon>Bizionia</taxon>
    </lineage>
</organism>
<evidence type="ECO:0000313" key="3">
    <source>
        <dbReference type="EMBL" id="SFN41336.1"/>
    </source>
</evidence>
<dbReference type="InterPro" id="IPR051015">
    <property type="entry name" value="EvgA-like"/>
</dbReference>
<dbReference type="SUPFAM" id="SSF52172">
    <property type="entry name" value="CheY-like"/>
    <property type="match status" value="1"/>
</dbReference>
<keyword evidence="1" id="KW-0597">Phosphoprotein</keyword>
<dbReference type="RefSeq" id="WP_177208957.1">
    <property type="nucleotide sequence ID" value="NZ_CAXAYH010000002.1"/>
</dbReference>
<keyword evidence="4" id="KW-1185">Reference proteome</keyword>
<reference evidence="4" key="1">
    <citation type="submission" date="2016-10" db="EMBL/GenBank/DDBJ databases">
        <authorList>
            <person name="Varghese N."/>
            <person name="Submissions S."/>
        </authorList>
    </citation>
    <scope>NUCLEOTIDE SEQUENCE [LARGE SCALE GENOMIC DNA]</scope>
    <source>
        <strain evidence="4">DSM 23925</strain>
    </source>
</reference>
<name>A0A1I4YTJ0_9FLAO</name>
<dbReference type="InterPro" id="IPR001789">
    <property type="entry name" value="Sig_transdc_resp-reg_receiver"/>
</dbReference>
<gene>
    <name evidence="3" type="ORF">SAMN04487989_101279</name>
</gene>
<dbReference type="STRING" id="649333.SAMN04487989_101279"/>
<accession>A0A1I4YTJ0</accession>
<dbReference type="GO" id="GO:0000160">
    <property type="term" value="P:phosphorelay signal transduction system"/>
    <property type="evidence" value="ECO:0007669"/>
    <property type="project" value="InterPro"/>
</dbReference>
<evidence type="ECO:0000259" key="2">
    <source>
        <dbReference type="PROSITE" id="PS50110"/>
    </source>
</evidence>
<dbReference type="PANTHER" id="PTHR45566:SF2">
    <property type="entry name" value="NARL SUBFAMILY"/>
    <property type="match status" value="1"/>
</dbReference>
<dbReference type="Proteomes" id="UP000198705">
    <property type="component" value="Unassembled WGS sequence"/>
</dbReference>
<dbReference type="PANTHER" id="PTHR45566">
    <property type="entry name" value="HTH-TYPE TRANSCRIPTIONAL REGULATOR YHJB-RELATED"/>
    <property type="match status" value="1"/>
</dbReference>
<dbReference type="Gene3D" id="3.40.50.2300">
    <property type="match status" value="1"/>
</dbReference>
<dbReference type="GO" id="GO:0003677">
    <property type="term" value="F:DNA binding"/>
    <property type="evidence" value="ECO:0007669"/>
    <property type="project" value="UniProtKB-KW"/>
</dbReference>
<proteinExistence type="predicted"/>